<sequence length="229" mass="25668">MIRTILSSVAILSVTTSQLVAKELHLGYETFCLPSHYDTLDLTKGSLFTMIGLDDEPHRGSFQFFIPAVEVKQAIKSYNAKNGEFEANLKVNVMMSNSFEQERVTSPNYHADVLRLSESYSEASIEHDEELGVYRVSSFSSPPPFIIWHTLSQQPFLTRAIPDKLDDYYLGYCSSSQAVPGGSSGTSCDYNIADGDFLIEVGTSEENLLLQNELTSFVKRRLNELKHEC</sequence>
<dbReference type="RefSeq" id="WP_199463222.1">
    <property type="nucleotide sequence ID" value="NZ_JAEMUH010000012.1"/>
</dbReference>
<comment type="caution">
    <text evidence="1">The sequence shown here is derived from an EMBL/GenBank/DDBJ whole genome shotgun (WGS) entry which is preliminary data.</text>
</comment>
<protein>
    <submittedName>
        <fullName evidence="1">Uncharacterized protein</fullName>
    </submittedName>
</protein>
<accession>A0ABS0ZD95</accession>
<proteinExistence type="predicted"/>
<reference evidence="1 2" key="1">
    <citation type="submission" date="2020-12" db="EMBL/GenBank/DDBJ databases">
        <title>Comparative genome analysis of fungal antagonists Marinomonas ostreistagni 398 and M. spartinae 468.</title>
        <authorList>
            <person name="Fields J.L."/>
            <person name="Mavrodi O.V."/>
            <person name="Biber P.D."/>
            <person name="Indest K.J."/>
            <person name="Mavrodi D.V."/>
        </authorList>
    </citation>
    <scope>NUCLEOTIDE SEQUENCE [LARGE SCALE GENOMIC DNA]</scope>
    <source>
        <strain evidence="1 2">USM7</strain>
    </source>
</reference>
<organism evidence="1 2">
    <name type="scientific">Marinomonas ostreistagni</name>
    <dbReference type="NCBI Taxonomy" id="359209"/>
    <lineage>
        <taxon>Bacteria</taxon>
        <taxon>Pseudomonadati</taxon>
        <taxon>Pseudomonadota</taxon>
        <taxon>Gammaproteobacteria</taxon>
        <taxon>Oceanospirillales</taxon>
        <taxon>Oceanospirillaceae</taxon>
        <taxon>Marinomonas</taxon>
    </lineage>
</organism>
<keyword evidence="2" id="KW-1185">Reference proteome</keyword>
<gene>
    <name evidence="1" type="ORF">JHD44_13075</name>
</gene>
<dbReference type="EMBL" id="JAEMUH010000012">
    <property type="protein sequence ID" value="MBJ7551621.1"/>
    <property type="molecule type" value="Genomic_DNA"/>
</dbReference>
<name>A0ABS0ZD95_9GAMM</name>
<evidence type="ECO:0000313" key="2">
    <source>
        <dbReference type="Proteomes" id="UP000598488"/>
    </source>
</evidence>
<evidence type="ECO:0000313" key="1">
    <source>
        <dbReference type="EMBL" id="MBJ7551621.1"/>
    </source>
</evidence>
<dbReference type="Proteomes" id="UP000598488">
    <property type="component" value="Unassembled WGS sequence"/>
</dbReference>